<reference evidence="2" key="1">
    <citation type="journal article" date="2017" name="Plant J.">
        <title>The pomegranate (Punica granatum L.) genome and the genomics of punicalagin biosynthesis.</title>
        <authorList>
            <person name="Qin G."/>
            <person name="Xu C."/>
            <person name="Ming R."/>
            <person name="Tang H."/>
            <person name="Guyot R."/>
            <person name="Kramer E.M."/>
            <person name="Hu Y."/>
            <person name="Yi X."/>
            <person name="Qi Y."/>
            <person name="Xu X."/>
            <person name="Gao Z."/>
            <person name="Pan H."/>
            <person name="Jian J."/>
            <person name="Tian Y."/>
            <person name="Yue Z."/>
            <person name="Xu Y."/>
        </authorList>
    </citation>
    <scope>NUCLEOTIDE SEQUENCE [LARGE SCALE GENOMIC DNA]</scope>
    <source>
        <strain evidence="2">cv. Dabenzi</strain>
    </source>
</reference>
<dbReference type="Proteomes" id="UP000197138">
    <property type="component" value="Unassembled WGS sequence"/>
</dbReference>
<name>A0A218WK03_PUNGR</name>
<dbReference type="AlphaFoldDB" id="A0A218WK03"/>
<proteinExistence type="predicted"/>
<evidence type="ECO:0000313" key="1">
    <source>
        <dbReference type="EMBL" id="OWM72903.1"/>
    </source>
</evidence>
<organism evidence="1 2">
    <name type="scientific">Punica granatum</name>
    <name type="common">Pomegranate</name>
    <dbReference type="NCBI Taxonomy" id="22663"/>
    <lineage>
        <taxon>Eukaryota</taxon>
        <taxon>Viridiplantae</taxon>
        <taxon>Streptophyta</taxon>
        <taxon>Embryophyta</taxon>
        <taxon>Tracheophyta</taxon>
        <taxon>Spermatophyta</taxon>
        <taxon>Magnoliopsida</taxon>
        <taxon>eudicotyledons</taxon>
        <taxon>Gunneridae</taxon>
        <taxon>Pentapetalae</taxon>
        <taxon>rosids</taxon>
        <taxon>malvids</taxon>
        <taxon>Myrtales</taxon>
        <taxon>Lythraceae</taxon>
        <taxon>Punica</taxon>
    </lineage>
</organism>
<dbReference type="EMBL" id="MTKT01003957">
    <property type="protein sequence ID" value="OWM72903.1"/>
    <property type="molecule type" value="Genomic_DNA"/>
</dbReference>
<comment type="caution">
    <text evidence="1">The sequence shown here is derived from an EMBL/GenBank/DDBJ whole genome shotgun (WGS) entry which is preliminary data.</text>
</comment>
<gene>
    <name evidence="1" type="ORF">CDL15_Pgr016535</name>
</gene>
<protein>
    <submittedName>
        <fullName evidence="1">Uncharacterized protein</fullName>
    </submittedName>
</protein>
<accession>A0A218WK03</accession>
<sequence>MFQCLDTNHFHSQLHYFHIASLTKLPLIPENIPSFARLSQKVGPSTIYTSGLISSRIETEQDRRLKKTEEMMKMMQSLRHYGGVSYDDLWLFSNVLRLKKFKVLECEKDDGTMRRRNENRVKHDGGGLGSKEL</sequence>
<evidence type="ECO:0000313" key="2">
    <source>
        <dbReference type="Proteomes" id="UP000197138"/>
    </source>
</evidence>